<evidence type="ECO:0000256" key="3">
    <source>
        <dbReference type="ARBA" id="ARBA00022475"/>
    </source>
</evidence>
<dbReference type="AlphaFoldDB" id="A0A7X3II65"/>
<dbReference type="InterPro" id="IPR050901">
    <property type="entry name" value="BP-dep_ABC_trans_perm"/>
</dbReference>
<dbReference type="PANTHER" id="PTHR32243">
    <property type="entry name" value="MALTOSE TRANSPORT SYSTEM PERMEASE-RELATED"/>
    <property type="match status" value="1"/>
</dbReference>
<evidence type="ECO:0000313" key="9">
    <source>
        <dbReference type="EMBL" id="MWV43993.1"/>
    </source>
</evidence>
<evidence type="ECO:0000256" key="4">
    <source>
        <dbReference type="ARBA" id="ARBA00022692"/>
    </source>
</evidence>
<organism evidence="9 10">
    <name type="scientific">Paenibacillus dendrobii</name>
    <dbReference type="NCBI Taxonomy" id="2691084"/>
    <lineage>
        <taxon>Bacteria</taxon>
        <taxon>Bacillati</taxon>
        <taxon>Bacillota</taxon>
        <taxon>Bacilli</taxon>
        <taxon>Bacillales</taxon>
        <taxon>Paenibacillaceae</taxon>
        <taxon>Paenibacillus</taxon>
    </lineage>
</organism>
<name>A0A7X3II65_9BACL</name>
<keyword evidence="4 7" id="KW-0812">Transmembrane</keyword>
<evidence type="ECO:0000256" key="2">
    <source>
        <dbReference type="ARBA" id="ARBA00022448"/>
    </source>
</evidence>
<evidence type="ECO:0000256" key="5">
    <source>
        <dbReference type="ARBA" id="ARBA00022989"/>
    </source>
</evidence>
<dbReference type="CDD" id="cd06261">
    <property type="entry name" value="TM_PBP2"/>
    <property type="match status" value="1"/>
</dbReference>
<dbReference type="InterPro" id="IPR000515">
    <property type="entry name" value="MetI-like"/>
</dbReference>
<keyword evidence="2 7" id="KW-0813">Transport</keyword>
<dbReference type="Proteomes" id="UP000460318">
    <property type="component" value="Unassembled WGS sequence"/>
</dbReference>
<dbReference type="InterPro" id="IPR035906">
    <property type="entry name" value="MetI-like_sf"/>
</dbReference>
<dbReference type="EMBL" id="WUBI01000001">
    <property type="protein sequence ID" value="MWV43993.1"/>
    <property type="molecule type" value="Genomic_DNA"/>
</dbReference>
<accession>A0A7X3II65</accession>
<comment type="caution">
    <text evidence="9">The sequence shown here is derived from an EMBL/GenBank/DDBJ whole genome shotgun (WGS) entry which is preliminary data.</text>
</comment>
<feature type="transmembrane region" description="Helical" evidence="7">
    <location>
        <begin position="235"/>
        <end position="258"/>
    </location>
</feature>
<keyword evidence="3" id="KW-1003">Cell membrane</keyword>
<dbReference type="GO" id="GO:0005886">
    <property type="term" value="C:plasma membrane"/>
    <property type="evidence" value="ECO:0007669"/>
    <property type="project" value="UniProtKB-SubCell"/>
</dbReference>
<dbReference type="GO" id="GO:0055085">
    <property type="term" value="P:transmembrane transport"/>
    <property type="evidence" value="ECO:0007669"/>
    <property type="project" value="InterPro"/>
</dbReference>
<dbReference type="SUPFAM" id="SSF161098">
    <property type="entry name" value="MetI-like"/>
    <property type="match status" value="1"/>
</dbReference>
<sequence>MTRKHTMINVTKEICMWILSLIILIPVAMLLLNSVKNVTESASMSLKLPTSFHFDNFVTVFKDGNILRSFWNSLLISSLTSVITIITSSMAAFVMTRNRTRLNRYIYILFLIGLIVPMNYITTMKVLQMLHIINTFTGIILLYSATFIPFTVFLFYGFVSGIPKELDESAVIDGSGGGGLFFRIIFPLMKPVSVTALIINFLNCWNDFVLPLYFLNSSGKWGMIMTMYNYFSQYISSWNLVSAAMLINLVPILVVYVLGQKYIISGMTAGAVKG</sequence>
<evidence type="ECO:0000313" key="10">
    <source>
        <dbReference type="Proteomes" id="UP000460318"/>
    </source>
</evidence>
<dbReference type="Gene3D" id="1.10.3720.10">
    <property type="entry name" value="MetI-like"/>
    <property type="match status" value="1"/>
</dbReference>
<feature type="transmembrane region" description="Helical" evidence="7">
    <location>
        <begin position="14"/>
        <end position="35"/>
    </location>
</feature>
<reference evidence="9 10" key="1">
    <citation type="submission" date="2019-12" db="EMBL/GenBank/DDBJ databases">
        <title>Paenibacillus sp. nov., an endophytic bacterium isolated from the stem of Dendrobium.</title>
        <authorList>
            <person name="Zhao R."/>
        </authorList>
    </citation>
    <scope>NUCLEOTIDE SEQUENCE [LARGE SCALE GENOMIC DNA]</scope>
    <source>
        <strain evidence="9 10">HJL G12</strain>
    </source>
</reference>
<comment type="subcellular location">
    <subcellularLocation>
        <location evidence="1 7">Cell membrane</location>
        <topology evidence="1 7">Multi-pass membrane protein</topology>
    </subcellularLocation>
</comment>
<dbReference type="RefSeq" id="WP_160497451.1">
    <property type="nucleotide sequence ID" value="NZ_WUBI01000001.1"/>
</dbReference>
<comment type="similarity">
    <text evidence="7">Belongs to the binding-protein-dependent transport system permease family.</text>
</comment>
<feature type="transmembrane region" description="Helical" evidence="7">
    <location>
        <begin position="135"/>
        <end position="159"/>
    </location>
</feature>
<dbReference type="Pfam" id="PF00528">
    <property type="entry name" value="BPD_transp_1"/>
    <property type="match status" value="1"/>
</dbReference>
<proteinExistence type="inferred from homology"/>
<protein>
    <submittedName>
        <fullName evidence="9">ABC transporter permease subunit</fullName>
    </submittedName>
</protein>
<feature type="transmembrane region" description="Helical" evidence="7">
    <location>
        <begin position="70"/>
        <end position="93"/>
    </location>
</feature>
<keyword evidence="6 7" id="KW-0472">Membrane</keyword>
<evidence type="ECO:0000259" key="8">
    <source>
        <dbReference type="PROSITE" id="PS50928"/>
    </source>
</evidence>
<dbReference type="PANTHER" id="PTHR32243:SF24">
    <property type="entry name" value="DIACETYLCHITOBIOSE UPTAKE SYSTEM PERMEASE PROTEIN NGCG"/>
    <property type="match status" value="1"/>
</dbReference>
<dbReference type="PROSITE" id="PS50928">
    <property type="entry name" value="ABC_TM1"/>
    <property type="match status" value="1"/>
</dbReference>
<keyword evidence="5 7" id="KW-1133">Transmembrane helix</keyword>
<gene>
    <name evidence="9" type="ORF">GRF59_10135</name>
</gene>
<feature type="domain" description="ABC transmembrane type-1" evidence="8">
    <location>
        <begin position="70"/>
        <end position="259"/>
    </location>
</feature>
<evidence type="ECO:0000256" key="7">
    <source>
        <dbReference type="RuleBase" id="RU363032"/>
    </source>
</evidence>
<keyword evidence="10" id="KW-1185">Reference proteome</keyword>
<evidence type="ECO:0000256" key="1">
    <source>
        <dbReference type="ARBA" id="ARBA00004651"/>
    </source>
</evidence>
<feature type="transmembrane region" description="Helical" evidence="7">
    <location>
        <begin position="105"/>
        <end position="123"/>
    </location>
</feature>
<evidence type="ECO:0000256" key="6">
    <source>
        <dbReference type="ARBA" id="ARBA00023136"/>
    </source>
</evidence>